<dbReference type="PROSITE" id="PS50005">
    <property type="entry name" value="TPR"/>
    <property type="match status" value="1"/>
</dbReference>
<dbReference type="InterPro" id="IPR046357">
    <property type="entry name" value="PPIase_dom_sf"/>
</dbReference>
<comment type="caution">
    <text evidence="7">The sequence shown here is derived from an EMBL/GenBank/DDBJ whole genome shotgun (WGS) entry which is preliminary data.</text>
</comment>
<dbReference type="SUPFAM" id="SSF54534">
    <property type="entry name" value="FKBP-like"/>
    <property type="match status" value="2"/>
</dbReference>
<evidence type="ECO:0000256" key="2">
    <source>
        <dbReference type="ARBA" id="ARBA00022803"/>
    </source>
</evidence>
<keyword evidence="3" id="KW-0413">Isomerase</keyword>
<dbReference type="SUPFAM" id="SSF48452">
    <property type="entry name" value="TPR-like"/>
    <property type="match status" value="1"/>
</dbReference>
<feature type="region of interest" description="Disordered" evidence="5">
    <location>
        <begin position="562"/>
        <end position="582"/>
    </location>
</feature>
<dbReference type="InterPro" id="IPR050754">
    <property type="entry name" value="FKBP4/5/8-like"/>
</dbReference>
<evidence type="ECO:0000313" key="8">
    <source>
        <dbReference type="Proteomes" id="UP001465755"/>
    </source>
</evidence>
<dbReference type="InterPro" id="IPR001179">
    <property type="entry name" value="PPIase_FKBP_dom"/>
</dbReference>
<dbReference type="InterPro" id="IPR011990">
    <property type="entry name" value="TPR-like_helical_dom_sf"/>
</dbReference>
<dbReference type="Proteomes" id="UP001465755">
    <property type="component" value="Unassembled WGS sequence"/>
</dbReference>
<dbReference type="InterPro" id="IPR019734">
    <property type="entry name" value="TPR_rpt"/>
</dbReference>
<proteinExistence type="predicted"/>
<keyword evidence="3" id="KW-0697">Rotamase</keyword>
<sequence>MTLKLQEYIDLLKQAPPVPSFEPVIDDLDEKADKKLRELEDLSTGAVQTGQLEPGDGGASPSDGFLVYIQLSIKTADGSKVLDTTRADEGGSGVPLLFVIGKGKRAPRGWELAVEDMTRGQRVAIKLKPEYGFAQKDCSFKPPKGHSVDEDFMYDMQLVNFYPPSGVKIDDAGGNIIRRSLIESTSWESPRAPFEVIVACKARVPSSSGRQGEGVPFFCTPSDQPLHFTIGDRAAPEGLQAAVCLLSKGEKAIVSCPAAQLRSKSDGAIDLKVPAGLDRVELELHLQRLVEVRDLTGTKEVTKRRVKEGLGEFPADCPIEDCAVRVHFKVWLPENPEEVLFDTRGESGAEPPLDFETGMGAVPEAVDMSVRLMTPEEVALVTSKPQYAYKGRSDRPAGVPEDADVQFEVVLVSYDKQPNWSQASAAAKLERGLALKAQGNAAFKAGLNSQAQVKWQKALKVLNRVFDIESDEQERDITECKCSCMVNMATSMHRQGDFTQAFTWCDRALKEQPDHSKALYRRAMTHAELHDYESAREDLQAAKEADPSNAADIDREIAKLKTREKAGMARQRKEMSNFFSKP</sequence>
<name>A0AAW1NUR9_9CHLO</name>
<evidence type="ECO:0000256" key="1">
    <source>
        <dbReference type="ARBA" id="ARBA00022737"/>
    </source>
</evidence>
<dbReference type="EC" id="5.2.1.8" evidence="3"/>
<accession>A0AAW1NUR9</accession>
<evidence type="ECO:0000256" key="3">
    <source>
        <dbReference type="PROSITE-ProRule" id="PRU00277"/>
    </source>
</evidence>
<organism evidence="7 8">
    <name type="scientific">Symbiochloris irregularis</name>
    <dbReference type="NCBI Taxonomy" id="706552"/>
    <lineage>
        <taxon>Eukaryota</taxon>
        <taxon>Viridiplantae</taxon>
        <taxon>Chlorophyta</taxon>
        <taxon>core chlorophytes</taxon>
        <taxon>Trebouxiophyceae</taxon>
        <taxon>Trebouxiales</taxon>
        <taxon>Trebouxiaceae</taxon>
        <taxon>Symbiochloris</taxon>
    </lineage>
</organism>
<feature type="domain" description="PPIase FKBP-type" evidence="6">
    <location>
        <begin position="321"/>
        <end position="415"/>
    </location>
</feature>
<dbReference type="Gene3D" id="1.25.40.10">
    <property type="entry name" value="Tetratricopeptide repeat domain"/>
    <property type="match status" value="1"/>
</dbReference>
<evidence type="ECO:0000259" key="6">
    <source>
        <dbReference type="PROSITE" id="PS50059"/>
    </source>
</evidence>
<evidence type="ECO:0000313" key="7">
    <source>
        <dbReference type="EMBL" id="KAK9795548.1"/>
    </source>
</evidence>
<feature type="repeat" description="TPR" evidence="4">
    <location>
        <begin position="516"/>
        <end position="549"/>
    </location>
</feature>
<dbReference type="Pfam" id="PF14559">
    <property type="entry name" value="TPR_19"/>
    <property type="match status" value="1"/>
</dbReference>
<evidence type="ECO:0000256" key="5">
    <source>
        <dbReference type="SAM" id="MobiDB-lite"/>
    </source>
</evidence>
<gene>
    <name evidence="7" type="ORF">WJX73_004498</name>
</gene>
<keyword evidence="2 4" id="KW-0802">TPR repeat</keyword>
<dbReference type="AlphaFoldDB" id="A0AAW1NUR9"/>
<dbReference type="EMBL" id="JALJOQ010000127">
    <property type="protein sequence ID" value="KAK9795548.1"/>
    <property type="molecule type" value="Genomic_DNA"/>
</dbReference>
<dbReference type="Pfam" id="PF00254">
    <property type="entry name" value="FKBP_C"/>
    <property type="match status" value="2"/>
</dbReference>
<dbReference type="PROSITE" id="PS50059">
    <property type="entry name" value="FKBP_PPIASE"/>
    <property type="match status" value="2"/>
</dbReference>
<protein>
    <recommendedName>
        <fullName evidence="3">peptidylprolyl isomerase</fullName>
        <ecNumber evidence="3">5.2.1.8</ecNumber>
    </recommendedName>
</protein>
<reference evidence="7 8" key="1">
    <citation type="journal article" date="2024" name="Nat. Commun.">
        <title>Phylogenomics reveals the evolutionary origins of lichenization in chlorophyte algae.</title>
        <authorList>
            <person name="Puginier C."/>
            <person name="Libourel C."/>
            <person name="Otte J."/>
            <person name="Skaloud P."/>
            <person name="Haon M."/>
            <person name="Grisel S."/>
            <person name="Petersen M."/>
            <person name="Berrin J.G."/>
            <person name="Delaux P.M."/>
            <person name="Dal Grande F."/>
            <person name="Keller J."/>
        </authorList>
    </citation>
    <scope>NUCLEOTIDE SEQUENCE [LARGE SCALE GENOMIC DNA]</scope>
    <source>
        <strain evidence="7 8">SAG 2036</strain>
    </source>
</reference>
<dbReference type="GO" id="GO:0003755">
    <property type="term" value="F:peptidyl-prolyl cis-trans isomerase activity"/>
    <property type="evidence" value="ECO:0007669"/>
    <property type="project" value="UniProtKB-KW"/>
</dbReference>
<feature type="domain" description="PPIase FKBP-type" evidence="6">
    <location>
        <begin position="64"/>
        <end position="162"/>
    </location>
</feature>
<comment type="catalytic activity">
    <reaction evidence="3">
        <text>[protein]-peptidylproline (omega=180) = [protein]-peptidylproline (omega=0)</text>
        <dbReference type="Rhea" id="RHEA:16237"/>
        <dbReference type="Rhea" id="RHEA-COMP:10747"/>
        <dbReference type="Rhea" id="RHEA-COMP:10748"/>
        <dbReference type="ChEBI" id="CHEBI:83833"/>
        <dbReference type="ChEBI" id="CHEBI:83834"/>
        <dbReference type="EC" id="5.2.1.8"/>
    </reaction>
</comment>
<dbReference type="Gene3D" id="3.10.50.40">
    <property type="match status" value="3"/>
</dbReference>
<keyword evidence="1" id="KW-0677">Repeat</keyword>
<dbReference type="SMART" id="SM00028">
    <property type="entry name" value="TPR"/>
    <property type="match status" value="3"/>
</dbReference>
<feature type="compositionally biased region" description="Basic and acidic residues" evidence="5">
    <location>
        <begin position="562"/>
        <end position="575"/>
    </location>
</feature>
<dbReference type="PANTHER" id="PTHR46512">
    <property type="entry name" value="PEPTIDYLPROLYL ISOMERASE"/>
    <property type="match status" value="1"/>
</dbReference>
<evidence type="ECO:0000256" key="4">
    <source>
        <dbReference type="PROSITE-ProRule" id="PRU00339"/>
    </source>
</evidence>
<dbReference type="PANTHER" id="PTHR46512:SF8">
    <property type="entry name" value="PEPTIDYLPROLYL ISOMERASE"/>
    <property type="match status" value="1"/>
</dbReference>
<keyword evidence="8" id="KW-1185">Reference proteome</keyword>